<dbReference type="PANTHER" id="PTHR30482:SF18">
    <property type="entry name" value="BRANCHED AMINO ACID TRANSPORT SYSTEM PERMEASE"/>
    <property type="match status" value="1"/>
</dbReference>
<evidence type="ECO:0000256" key="6">
    <source>
        <dbReference type="SAM" id="Phobius"/>
    </source>
</evidence>
<evidence type="ECO:0000256" key="1">
    <source>
        <dbReference type="ARBA" id="ARBA00004429"/>
    </source>
</evidence>
<protein>
    <submittedName>
        <fullName evidence="7">Branched-chain amino acid transport system permease protein</fullName>
    </submittedName>
</protein>
<dbReference type="Pfam" id="PF02653">
    <property type="entry name" value="BPD_transp_2"/>
    <property type="match status" value="1"/>
</dbReference>
<dbReference type="RefSeq" id="WP_090208375.1">
    <property type="nucleotide sequence ID" value="NZ_FOFO01000024.1"/>
</dbReference>
<dbReference type="PANTHER" id="PTHR30482">
    <property type="entry name" value="HIGH-AFFINITY BRANCHED-CHAIN AMINO ACID TRANSPORT SYSTEM PERMEASE"/>
    <property type="match status" value="1"/>
</dbReference>
<reference evidence="7 8" key="1">
    <citation type="submission" date="2016-10" db="EMBL/GenBank/DDBJ databases">
        <authorList>
            <person name="de Groot N.N."/>
        </authorList>
    </citation>
    <scope>NUCLEOTIDE SEQUENCE [LARGE SCALE GENOMIC DNA]</scope>
    <source>
        <strain evidence="7 8">B7-7</strain>
    </source>
</reference>
<evidence type="ECO:0000313" key="7">
    <source>
        <dbReference type="EMBL" id="SEQ32103.1"/>
    </source>
</evidence>
<feature type="transmembrane region" description="Helical" evidence="6">
    <location>
        <begin position="171"/>
        <end position="192"/>
    </location>
</feature>
<dbReference type="GO" id="GO:0015658">
    <property type="term" value="F:branched-chain amino acid transmembrane transporter activity"/>
    <property type="evidence" value="ECO:0007669"/>
    <property type="project" value="InterPro"/>
</dbReference>
<dbReference type="InterPro" id="IPR043428">
    <property type="entry name" value="LivM-like"/>
</dbReference>
<dbReference type="OrthoDB" id="9814461at2"/>
<organism evidence="7 8">
    <name type="scientific">Ectothiorhodospira magna</name>
    <dbReference type="NCBI Taxonomy" id="867345"/>
    <lineage>
        <taxon>Bacteria</taxon>
        <taxon>Pseudomonadati</taxon>
        <taxon>Pseudomonadota</taxon>
        <taxon>Gammaproteobacteria</taxon>
        <taxon>Chromatiales</taxon>
        <taxon>Ectothiorhodospiraceae</taxon>
        <taxon>Ectothiorhodospira</taxon>
    </lineage>
</organism>
<dbReference type="GO" id="GO:0005886">
    <property type="term" value="C:plasma membrane"/>
    <property type="evidence" value="ECO:0007669"/>
    <property type="project" value="UniProtKB-SubCell"/>
</dbReference>
<dbReference type="CDD" id="cd06581">
    <property type="entry name" value="TM_PBP1_LivM_like"/>
    <property type="match status" value="1"/>
</dbReference>
<feature type="transmembrane region" description="Helical" evidence="6">
    <location>
        <begin position="112"/>
        <end position="129"/>
    </location>
</feature>
<evidence type="ECO:0000256" key="5">
    <source>
        <dbReference type="ARBA" id="ARBA00023136"/>
    </source>
</evidence>
<feature type="transmembrane region" description="Helical" evidence="6">
    <location>
        <begin position="82"/>
        <end position="100"/>
    </location>
</feature>
<keyword evidence="2" id="KW-1003">Cell membrane</keyword>
<keyword evidence="8" id="KW-1185">Reference proteome</keyword>
<feature type="transmembrane region" description="Helical" evidence="6">
    <location>
        <begin position="220"/>
        <end position="239"/>
    </location>
</feature>
<feature type="transmembrane region" description="Helical" evidence="6">
    <location>
        <begin position="12"/>
        <end position="28"/>
    </location>
</feature>
<dbReference type="AlphaFoldDB" id="A0A1H9F3T8"/>
<comment type="subcellular location">
    <subcellularLocation>
        <location evidence="1">Cell inner membrane</location>
        <topology evidence="1">Multi-pass membrane protein</topology>
    </subcellularLocation>
</comment>
<keyword evidence="3 6" id="KW-0812">Transmembrane</keyword>
<dbReference type="InterPro" id="IPR001851">
    <property type="entry name" value="ABC_transp_permease"/>
</dbReference>
<feature type="transmembrane region" description="Helical" evidence="6">
    <location>
        <begin position="296"/>
        <end position="315"/>
    </location>
</feature>
<feature type="transmembrane region" description="Helical" evidence="6">
    <location>
        <begin position="34"/>
        <end position="52"/>
    </location>
</feature>
<evidence type="ECO:0000256" key="2">
    <source>
        <dbReference type="ARBA" id="ARBA00022475"/>
    </source>
</evidence>
<dbReference type="Proteomes" id="UP000199496">
    <property type="component" value="Unassembled WGS sequence"/>
</dbReference>
<dbReference type="EMBL" id="FOFO01000024">
    <property type="protein sequence ID" value="SEQ32103.1"/>
    <property type="molecule type" value="Genomic_DNA"/>
</dbReference>
<keyword evidence="5 6" id="KW-0472">Membrane</keyword>
<feature type="transmembrane region" description="Helical" evidence="6">
    <location>
        <begin position="259"/>
        <end position="284"/>
    </location>
</feature>
<name>A0A1H9F3T8_9GAMM</name>
<keyword evidence="4 6" id="KW-1133">Transmembrane helix</keyword>
<sequence length="338" mass="35942">MALRLPERVPGLPVLALVLLLLPLFLGNEFHLDIATQIALIAATVVGLNLLVGYGGQVSLGHAAFFGMGAYASAILTGTYGWTSIPALVCGALLVALLAWTLGRPILRLKGHYLSMATLGMGIIIAIVINNEGWLTGGPDGLAVEPLTVMGAELSIFDHYSLLGLEVSGALLWYGLAALLLLLAVWIAQNLVDSPIGRALRAVHGSEVAARVVGVDTSHYKLLIFVISAVYASVMGSFYAHYTGFITPQVASFEHSIELITMVVLGGMASTYGVILGAVLLMLLPQLLTDFQDYEMMMFGLILMLTMIFMPKGLLPTLSEAVRRLRPRPASAPASGQE</sequence>
<accession>A0A1H9F3T8</accession>
<evidence type="ECO:0000256" key="4">
    <source>
        <dbReference type="ARBA" id="ARBA00022989"/>
    </source>
</evidence>
<dbReference type="STRING" id="867345.SAMN05421693_12414"/>
<evidence type="ECO:0000256" key="3">
    <source>
        <dbReference type="ARBA" id="ARBA00022692"/>
    </source>
</evidence>
<proteinExistence type="predicted"/>
<evidence type="ECO:0000313" key="8">
    <source>
        <dbReference type="Proteomes" id="UP000199496"/>
    </source>
</evidence>
<gene>
    <name evidence="7" type="ORF">SAMN05421693_12414</name>
</gene>